<dbReference type="PANTHER" id="PTHR47966:SF51">
    <property type="entry name" value="BETA-SITE APP-CLEAVING ENZYME, ISOFORM A-RELATED"/>
    <property type="match status" value="1"/>
</dbReference>
<keyword evidence="5" id="KW-0812">Transmembrane</keyword>
<dbReference type="GO" id="GO:0004190">
    <property type="term" value="F:aspartic-type endopeptidase activity"/>
    <property type="evidence" value="ECO:0007669"/>
    <property type="project" value="UniProtKB-KW"/>
</dbReference>
<dbReference type="Proteomes" id="UP000186601">
    <property type="component" value="Unassembled WGS sequence"/>
</dbReference>
<dbReference type="AlphaFoldDB" id="A0A2R6S505"/>
<dbReference type="STRING" id="98765.A0A2R6S505"/>
<evidence type="ECO:0000256" key="5">
    <source>
        <dbReference type="SAM" id="Phobius"/>
    </source>
</evidence>
<organism evidence="7 8">
    <name type="scientific">Hermanssonia centrifuga</name>
    <dbReference type="NCBI Taxonomy" id="98765"/>
    <lineage>
        <taxon>Eukaryota</taxon>
        <taxon>Fungi</taxon>
        <taxon>Dikarya</taxon>
        <taxon>Basidiomycota</taxon>
        <taxon>Agaricomycotina</taxon>
        <taxon>Agaricomycetes</taxon>
        <taxon>Polyporales</taxon>
        <taxon>Meruliaceae</taxon>
        <taxon>Hermanssonia</taxon>
    </lineage>
</organism>
<feature type="domain" description="Peptidase A1" evidence="6">
    <location>
        <begin position="1"/>
        <end position="261"/>
    </location>
</feature>
<dbReference type="PRINTS" id="PR00792">
    <property type="entry name" value="PEPSIN"/>
</dbReference>
<name>A0A2R6S505_9APHY</name>
<dbReference type="Gene3D" id="2.40.70.10">
    <property type="entry name" value="Acid Proteases"/>
    <property type="match status" value="1"/>
</dbReference>
<sequence>MLPLYLPAYLDVSQAQNPALSYGADGIVGLGFTSLSTIDALVNHTGASTGRSLLFNAFAANPSEPNYIAFALQRSSDPDADDVEGSFSIGEVEPEYSAVLNSTAVSTWPVNSPSRWNILLDAVLIGSKTIGVSSSVQGAPSGKAVVLLDSGTSYTYASEDVCTAIYGGVSGANFDSSLGQWIVPCDAEIDIALQIGGKVYPIHPLDLTPASLTDPSSCVGTFIPQPVAVGAGEFDWLIGDNVLRSMYSIYDFGDFDSAGNMGNPFVKLLSLVDPNQASAEFHQVRGGQPLTNITYNAANSTSASGSLASGGSTTVTLSNELADTLTKVGTYLPALLAIMALNALVILLLIAAAFVYMFRRRGKKVRARTNPGRMSPMPMNRTSSFGLPSDPSPAHTYEPVSMALTDDTFIPPSAAFTKESKMRPNSVA</sequence>
<protein>
    <recommendedName>
        <fullName evidence="6">Peptidase A1 domain-containing protein</fullName>
    </recommendedName>
</protein>
<dbReference type="InterPro" id="IPR001461">
    <property type="entry name" value="Aspartic_peptidase_A1"/>
</dbReference>
<dbReference type="Pfam" id="PF00026">
    <property type="entry name" value="Asp"/>
    <property type="match status" value="1"/>
</dbReference>
<comment type="similarity">
    <text evidence="1 3">Belongs to the peptidase A1 family.</text>
</comment>
<dbReference type="OrthoDB" id="2747330at2759"/>
<dbReference type="PROSITE" id="PS51767">
    <property type="entry name" value="PEPTIDASE_A1"/>
    <property type="match status" value="1"/>
</dbReference>
<proteinExistence type="inferred from homology"/>
<gene>
    <name evidence="7" type="ORF">PHLCEN_2v819</name>
</gene>
<evidence type="ECO:0000313" key="8">
    <source>
        <dbReference type="Proteomes" id="UP000186601"/>
    </source>
</evidence>
<reference evidence="7 8" key="1">
    <citation type="submission" date="2018-02" db="EMBL/GenBank/DDBJ databases">
        <title>Genome sequence of the basidiomycete white-rot fungus Phlebia centrifuga.</title>
        <authorList>
            <person name="Granchi Z."/>
            <person name="Peng M."/>
            <person name="de Vries R.P."/>
            <person name="Hilden K."/>
            <person name="Makela M.R."/>
            <person name="Grigoriev I."/>
            <person name="Riley R."/>
        </authorList>
    </citation>
    <scope>NUCLEOTIDE SEQUENCE [LARGE SCALE GENOMIC DNA]</scope>
    <source>
        <strain evidence="7 8">FBCC195</strain>
    </source>
</reference>
<evidence type="ECO:0000256" key="1">
    <source>
        <dbReference type="ARBA" id="ARBA00007447"/>
    </source>
</evidence>
<evidence type="ECO:0000313" key="7">
    <source>
        <dbReference type="EMBL" id="PSS37342.1"/>
    </source>
</evidence>
<dbReference type="CDD" id="cd05471">
    <property type="entry name" value="pepsin_like"/>
    <property type="match status" value="1"/>
</dbReference>
<dbReference type="EMBL" id="MLYV02000057">
    <property type="protein sequence ID" value="PSS37342.1"/>
    <property type="molecule type" value="Genomic_DNA"/>
</dbReference>
<comment type="caution">
    <text evidence="7">The sequence shown here is derived from an EMBL/GenBank/DDBJ whole genome shotgun (WGS) entry which is preliminary data.</text>
</comment>
<dbReference type="InterPro" id="IPR001969">
    <property type="entry name" value="Aspartic_peptidase_AS"/>
</dbReference>
<evidence type="ECO:0000259" key="6">
    <source>
        <dbReference type="PROSITE" id="PS51767"/>
    </source>
</evidence>
<dbReference type="GO" id="GO:0006508">
    <property type="term" value="P:proteolysis"/>
    <property type="evidence" value="ECO:0007669"/>
    <property type="project" value="UniProtKB-KW"/>
</dbReference>
<dbReference type="SUPFAM" id="SSF50630">
    <property type="entry name" value="Acid proteases"/>
    <property type="match status" value="1"/>
</dbReference>
<dbReference type="InterPro" id="IPR033121">
    <property type="entry name" value="PEPTIDASE_A1"/>
</dbReference>
<dbReference type="InterPro" id="IPR021109">
    <property type="entry name" value="Peptidase_aspartic_dom_sf"/>
</dbReference>
<keyword evidence="8" id="KW-1185">Reference proteome</keyword>
<evidence type="ECO:0000256" key="4">
    <source>
        <dbReference type="SAM" id="MobiDB-lite"/>
    </source>
</evidence>
<dbReference type="PROSITE" id="PS00141">
    <property type="entry name" value="ASP_PROTEASE"/>
    <property type="match status" value="1"/>
</dbReference>
<evidence type="ECO:0000256" key="2">
    <source>
        <dbReference type="ARBA" id="ARBA00022750"/>
    </source>
</evidence>
<feature type="transmembrane region" description="Helical" evidence="5">
    <location>
        <begin position="331"/>
        <end position="358"/>
    </location>
</feature>
<feature type="region of interest" description="Disordered" evidence="4">
    <location>
        <begin position="367"/>
        <end position="391"/>
    </location>
</feature>
<accession>A0A2R6S505</accession>
<keyword evidence="5" id="KW-0472">Membrane</keyword>
<evidence type="ECO:0000256" key="3">
    <source>
        <dbReference type="RuleBase" id="RU000454"/>
    </source>
</evidence>
<dbReference type="PANTHER" id="PTHR47966">
    <property type="entry name" value="BETA-SITE APP-CLEAVING ENZYME, ISOFORM A-RELATED"/>
    <property type="match status" value="1"/>
</dbReference>
<keyword evidence="3" id="KW-0378">Hydrolase</keyword>
<dbReference type="InterPro" id="IPR034164">
    <property type="entry name" value="Pepsin-like_dom"/>
</dbReference>
<keyword evidence="5" id="KW-1133">Transmembrane helix</keyword>
<keyword evidence="2 3" id="KW-0064">Aspartyl protease</keyword>
<keyword evidence="3" id="KW-0645">Protease</keyword>